<feature type="compositionally biased region" description="Polar residues" evidence="1">
    <location>
        <begin position="837"/>
        <end position="846"/>
    </location>
</feature>
<keyword evidence="2" id="KW-0732">Signal</keyword>
<evidence type="ECO:0000313" key="3">
    <source>
        <dbReference type="EnsemblMetazoa" id="GBRI039258-PA"/>
    </source>
</evidence>
<reference evidence="4" key="1">
    <citation type="submission" date="2014-03" db="EMBL/GenBank/DDBJ databases">
        <authorList>
            <person name="Aksoy S."/>
            <person name="Warren W."/>
            <person name="Wilson R.K."/>
        </authorList>
    </citation>
    <scope>NUCLEOTIDE SEQUENCE [LARGE SCALE GENOMIC DNA]</scope>
    <source>
        <strain evidence="4">IAEA</strain>
    </source>
</reference>
<dbReference type="VEuPathDB" id="VectorBase:GBRI039258"/>
<dbReference type="EnsemblMetazoa" id="GBRI039258-RA">
    <property type="protein sequence ID" value="GBRI039258-PA"/>
    <property type="gene ID" value="GBRI039258"/>
</dbReference>
<evidence type="ECO:0000256" key="1">
    <source>
        <dbReference type="SAM" id="MobiDB-lite"/>
    </source>
</evidence>
<feature type="compositionally biased region" description="Basic and acidic residues" evidence="1">
    <location>
        <begin position="847"/>
        <end position="856"/>
    </location>
</feature>
<keyword evidence="4" id="KW-1185">Reference proteome</keyword>
<proteinExistence type="predicted"/>
<feature type="signal peptide" evidence="2">
    <location>
        <begin position="1"/>
        <end position="18"/>
    </location>
</feature>
<feature type="compositionally biased region" description="Low complexity" evidence="1">
    <location>
        <begin position="172"/>
        <end position="183"/>
    </location>
</feature>
<organism evidence="3 4">
    <name type="scientific">Glossina brevipalpis</name>
    <dbReference type="NCBI Taxonomy" id="37001"/>
    <lineage>
        <taxon>Eukaryota</taxon>
        <taxon>Metazoa</taxon>
        <taxon>Ecdysozoa</taxon>
        <taxon>Arthropoda</taxon>
        <taxon>Hexapoda</taxon>
        <taxon>Insecta</taxon>
        <taxon>Pterygota</taxon>
        <taxon>Neoptera</taxon>
        <taxon>Endopterygota</taxon>
        <taxon>Diptera</taxon>
        <taxon>Brachycera</taxon>
        <taxon>Muscomorpha</taxon>
        <taxon>Hippoboscoidea</taxon>
        <taxon>Glossinidae</taxon>
        <taxon>Glossina</taxon>
    </lineage>
</organism>
<name>A0A1A9X019_9MUSC</name>
<evidence type="ECO:0000256" key="2">
    <source>
        <dbReference type="SAM" id="SignalP"/>
    </source>
</evidence>
<feature type="region of interest" description="Disordered" evidence="1">
    <location>
        <begin position="110"/>
        <end position="203"/>
    </location>
</feature>
<dbReference type="STRING" id="37001.A0A1A9X019"/>
<sequence>MFLKFSLIAVLFACSSQAIQIKPNPVYGPPQRAPHREYGVPQQIPFREYGPPAIKYGPPKLPFIGGGSGGGGGGGSNNYGTSSNFYDQIKSHFGVPKPFYGPPHIIHKPTIKYGPPAQPALHYGPPRPIPSYGAPKPAPTYGPPSPPLKFQHKPSSAYGPPKPIYGPPSTAPQSLPLVQPSSSFKSQNQPATSYGPPPSGPLFQATQQIYGPPNHQELPSLSNFNRLPETTVILTGTVANHQDQHHQQHAQQPPLKQIQIHIDNNGHGHNDGAPQTPFHTACEGWKPIPGPVGAYIEHNNIETQTGYSQVTQTQPVTTLKLETGNNGGGSTLTDEQLIAVALQASNFDGSDNSLHQNVLTQSVPLTNPGSDFNHHQHQHQHRHPHQHQNQHQLNSLETDALQLSLAALDDDSYSRPPSDSFAPNSIHALKISGGIYGQPPPPIHGSPADFVRHHAQHGLGIQYGKQSGNLHAFPPSALPPPNTPVTFRPPVPQGLIETIGATVEHVDKYGVRPPVQVPTYIPPAANEIAQGSNNNIHPEYGVPLPSPSHVDLVKQQLPENQTPQLFVQVQQLQQQHISDVNNEYGPPPPPPLPLPLPQTQYVPIAQQKGPPTHIAPQQQYLAPPQQNHYNDASYASTGRATFENVYSASENNVQSLPLQQHEGNYQTSDCRQGPNLLNANLISQSIPVAEQHGQYISSPANSYGPPPSGGIDHFGFASEKSAISALPENINTELLPGLEGLNVISAQKSQGIQLPIERNNHPNNQLTHTYQVQLQNGNNNGQSSKHEEILSDDLLQTILSAIEQPQQQQHQHFPLNHKIESRSDTPNQHESNHNLDNDSAASSRHANQMEEEHSDDRDEANENFNTIIVNDEEEQEQEEAKNTK</sequence>
<feature type="compositionally biased region" description="Basic residues" evidence="1">
    <location>
        <begin position="375"/>
        <end position="388"/>
    </location>
</feature>
<feature type="compositionally biased region" description="Pro residues" evidence="1">
    <location>
        <begin position="136"/>
        <end position="147"/>
    </location>
</feature>
<feature type="region of interest" description="Disordered" evidence="1">
    <location>
        <begin position="362"/>
        <end position="393"/>
    </location>
</feature>
<dbReference type="AlphaFoldDB" id="A0A1A9X019"/>
<feature type="compositionally biased region" description="Pro residues" evidence="1">
    <location>
        <begin position="160"/>
        <end position="170"/>
    </location>
</feature>
<feature type="chain" id="PRO_5008400826" evidence="2">
    <location>
        <begin position="19"/>
        <end position="884"/>
    </location>
</feature>
<evidence type="ECO:0000313" key="4">
    <source>
        <dbReference type="Proteomes" id="UP000091820"/>
    </source>
</evidence>
<accession>A0A1A9X019</accession>
<protein>
    <submittedName>
        <fullName evidence="3">Uncharacterized protein</fullName>
    </submittedName>
</protein>
<reference evidence="3" key="2">
    <citation type="submission" date="2020-05" db="UniProtKB">
        <authorList>
            <consortium name="EnsemblMetazoa"/>
        </authorList>
    </citation>
    <scope>IDENTIFICATION</scope>
    <source>
        <strain evidence="3">IAEA</strain>
    </source>
</reference>
<dbReference type="Proteomes" id="UP000091820">
    <property type="component" value="Unassembled WGS sequence"/>
</dbReference>
<feature type="region of interest" description="Disordered" evidence="1">
    <location>
        <begin position="819"/>
        <end position="884"/>
    </location>
</feature>